<gene>
    <name evidence="2" type="ORF">B0A48_02634</name>
</gene>
<dbReference type="AlphaFoldDB" id="A0A1V8TKU7"/>
<keyword evidence="3" id="KW-1185">Reference proteome</keyword>
<evidence type="ECO:0000313" key="3">
    <source>
        <dbReference type="Proteomes" id="UP000192596"/>
    </source>
</evidence>
<evidence type="ECO:0000313" key="2">
    <source>
        <dbReference type="EMBL" id="OQO11995.1"/>
    </source>
</evidence>
<evidence type="ECO:0008006" key="4">
    <source>
        <dbReference type="Google" id="ProtNLM"/>
    </source>
</evidence>
<evidence type="ECO:0000256" key="1">
    <source>
        <dbReference type="SAM" id="MobiDB-lite"/>
    </source>
</evidence>
<comment type="caution">
    <text evidence="2">The sequence shown here is derived from an EMBL/GenBank/DDBJ whole genome shotgun (WGS) entry which is preliminary data.</text>
</comment>
<sequence>MAKPKTIAPKDPKQTRLLSPQPTPPITRMISQYGMLVELYKYMSSADIVNLAATCREHRKYISSNPTLLSKPSSTPLTVTEAASWLSTSCSAIDIRTSSFGGIDAWDMMRSHASTAARKSAT</sequence>
<dbReference type="InParanoid" id="A0A1V8TKU7"/>
<name>A0A1V8TKU7_9PEZI</name>
<feature type="region of interest" description="Disordered" evidence="1">
    <location>
        <begin position="1"/>
        <end position="24"/>
    </location>
</feature>
<protein>
    <recommendedName>
        <fullName evidence="4">F-box domain-containing protein</fullName>
    </recommendedName>
</protein>
<reference evidence="3" key="1">
    <citation type="submission" date="2017-03" db="EMBL/GenBank/DDBJ databases">
        <title>Genomes of endolithic fungi from Antarctica.</title>
        <authorList>
            <person name="Coleine C."/>
            <person name="Masonjones S."/>
            <person name="Stajich J.E."/>
        </authorList>
    </citation>
    <scope>NUCLEOTIDE SEQUENCE [LARGE SCALE GENOMIC DNA]</scope>
    <source>
        <strain evidence="3">CCFEE 5527</strain>
    </source>
</reference>
<accession>A0A1V8TKU7</accession>
<proteinExistence type="predicted"/>
<organism evidence="2 3">
    <name type="scientific">Cryoendolithus antarcticus</name>
    <dbReference type="NCBI Taxonomy" id="1507870"/>
    <lineage>
        <taxon>Eukaryota</taxon>
        <taxon>Fungi</taxon>
        <taxon>Dikarya</taxon>
        <taxon>Ascomycota</taxon>
        <taxon>Pezizomycotina</taxon>
        <taxon>Dothideomycetes</taxon>
        <taxon>Dothideomycetidae</taxon>
        <taxon>Cladosporiales</taxon>
        <taxon>Cladosporiaceae</taxon>
        <taxon>Cryoendolithus</taxon>
    </lineage>
</organism>
<dbReference type="EMBL" id="NAJO01000005">
    <property type="protein sequence ID" value="OQO11995.1"/>
    <property type="molecule type" value="Genomic_DNA"/>
</dbReference>
<dbReference type="STRING" id="1507870.A0A1V8TKU7"/>
<dbReference type="Proteomes" id="UP000192596">
    <property type="component" value="Unassembled WGS sequence"/>
</dbReference>